<keyword evidence="5" id="KW-1185">Reference proteome</keyword>
<dbReference type="AlphaFoldDB" id="A0A3M9MT11"/>
<dbReference type="InterPro" id="IPR036736">
    <property type="entry name" value="ACP-like_sf"/>
</dbReference>
<dbReference type="Proteomes" id="UP000271010">
    <property type="component" value="Unassembled WGS sequence"/>
</dbReference>
<dbReference type="EMBL" id="RJJE01000017">
    <property type="protein sequence ID" value="RNI28347.1"/>
    <property type="molecule type" value="Genomic_DNA"/>
</dbReference>
<proteinExistence type="predicted"/>
<dbReference type="GO" id="GO:0000036">
    <property type="term" value="F:acyl carrier activity"/>
    <property type="evidence" value="ECO:0007669"/>
    <property type="project" value="TreeGrafter"/>
</dbReference>
<dbReference type="InterPro" id="IPR003231">
    <property type="entry name" value="ACP"/>
</dbReference>
<dbReference type="SUPFAM" id="SSF47336">
    <property type="entry name" value="ACP-like"/>
    <property type="match status" value="1"/>
</dbReference>
<dbReference type="GO" id="GO:0000035">
    <property type="term" value="F:acyl binding"/>
    <property type="evidence" value="ECO:0007669"/>
    <property type="project" value="TreeGrafter"/>
</dbReference>
<keyword evidence="2" id="KW-0597">Phosphoprotein</keyword>
<dbReference type="InterPro" id="IPR009081">
    <property type="entry name" value="PP-bd_ACP"/>
</dbReference>
<keyword evidence="1" id="KW-0596">Phosphopantetheine</keyword>
<gene>
    <name evidence="4" type="ORF">EFA69_20065</name>
</gene>
<evidence type="ECO:0000256" key="1">
    <source>
        <dbReference type="ARBA" id="ARBA00022450"/>
    </source>
</evidence>
<reference evidence="4 5" key="1">
    <citation type="submission" date="2018-11" db="EMBL/GenBank/DDBJ databases">
        <title>Rufibacter latericius sp. nov., isolated from water in Baiyang Lake.</title>
        <authorList>
            <person name="Yang Y."/>
        </authorList>
    </citation>
    <scope>NUCLEOTIDE SEQUENCE [LARGE SCALE GENOMIC DNA]</scope>
    <source>
        <strain evidence="4 5">MCC P1</strain>
    </source>
</reference>
<feature type="domain" description="Carrier" evidence="3">
    <location>
        <begin position="4"/>
        <end position="84"/>
    </location>
</feature>
<dbReference type="PANTHER" id="PTHR20863:SF76">
    <property type="entry name" value="CARRIER DOMAIN-CONTAINING PROTEIN"/>
    <property type="match status" value="1"/>
</dbReference>
<organism evidence="4 5">
    <name type="scientific">Rufibacter immobilis</name>
    <dbReference type="NCBI Taxonomy" id="1348778"/>
    <lineage>
        <taxon>Bacteria</taxon>
        <taxon>Pseudomonadati</taxon>
        <taxon>Bacteroidota</taxon>
        <taxon>Cytophagia</taxon>
        <taxon>Cytophagales</taxon>
        <taxon>Hymenobacteraceae</taxon>
        <taxon>Rufibacter</taxon>
    </lineage>
</organism>
<sequence>MIPVAIPSVTQKVVKIISQIKEIKPSRLRITSHLNKELGFDTVDLVDVIWELERNFKINIPDEVPFHTVGDFVEYVSSQTVEKA</sequence>
<evidence type="ECO:0000313" key="4">
    <source>
        <dbReference type="EMBL" id="RNI28347.1"/>
    </source>
</evidence>
<evidence type="ECO:0000313" key="5">
    <source>
        <dbReference type="Proteomes" id="UP000271010"/>
    </source>
</evidence>
<accession>A0A3M9MT11</accession>
<evidence type="ECO:0000256" key="2">
    <source>
        <dbReference type="ARBA" id="ARBA00022553"/>
    </source>
</evidence>
<dbReference type="OrthoDB" id="893949at2"/>
<dbReference type="Gene3D" id="1.10.1200.10">
    <property type="entry name" value="ACP-like"/>
    <property type="match status" value="1"/>
</dbReference>
<evidence type="ECO:0000259" key="3">
    <source>
        <dbReference type="PROSITE" id="PS50075"/>
    </source>
</evidence>
<dbReference type="Pfam" id="PF00550">
    <property type="entry name" value="PP-binding"/>
    <property type="match status" value="1"/>
</dbReference>
<comment type="caution">
    <text evidence="4">The sequence shown here is derived from an EMBL/GenBank/DDBJ whole genome shotgun (WGS) entry which is preliminary data.</text>
</comment>
<dbReference type="PROSITE" id="PS50075">
    <property type="entry name" value="CARRIER"/>
    <property type="match status" value="1"/>
</dbReference>
<dbReference type="PANTHER" id="PTHR20863">
    <property type="entry name" value="ACYL CARRIER PROTEIN"/>
    <property type="match status" value="1"/>
</dbReference>
<protein>
    <submittedName>
        <fullName evidence="4">Acyl carrier protein</fullName>
    </submittedName>
</protein>
<name>A0A3M9MT11_9BACT</name>
<dbReference type="RefSeq" id="WP_123134813.1">
    <property type="nucleotide sequence ID" value="NZ_JBHMAD010000005.1"/>
</dbReference>